<dbReference type="SUPFAM" id="SSF88659">
    <property type="entry name" value="Sigma3 and sigma4 domains of RNA polymerase sigma factors"/>
    <property type="match status" value="1"/>
</dbReference>
<sequence length="73" mass="8901">MDERLIEYMRSLPERAVHAYMLQRMLKWPLRKIAKEMKITSQTVGRYTYDIREALYRYAVENGIEPSQIYRDD</sequence>
<name>A0A5S9F5D3_UABAM</name>
<keyword evidence="3" id="KW-1185">Reference proteome</keyword>
<dbReference type="EMBL" id="AP019860">
    <property type="protein sequence ID" value="BBM85152.1"/>
    <property type="molecule type" value="Genomic_DNA"/>
</dbReference>
<dbReference type="InterPro" id="IPR013249">
    <property type="entry name" value="RNA_pol_sigma70_r4_t2"/>
</dbReference>
<gene>
    <name evidence="2" type="ORF">UABAM_03515</name>
</gene>
<dbReference type="Proteomes" id="UP000326354">
    <property type="component" value="Chromosome"/>
</dbReference>
<accession>A0A5S9F5D3</accession>
<dbReference type="GO" id="GO:0006352">
    <property type="term" value="P:DNA-templated transcription initiation"/>
    <property type="evidence" value="ECO:0007669"/>
    <property type="project" value="InterPro"/>
</dbReference>
<dbReference type="GO" id="GO:0003677">
    <property type="term" value="F:DNA binding"/>
    <property type="evidence" value="ECO:0007669"/>
    <property type="project" value="InterPro"/>
</dbReference>
<reference evidence="2 3" key="1">
    <citation type="submission" date="2019-08" db="EMBL/GenBank/DDBJ databases">
        <title>Complete genome sequence of Candidatus Uab amorphum.</title>
        <authorList>
            <person name="Shiratori T."/>
            <person name="Suzuki S."/>
            <person name="Kakizawa Y."/>
            <person name="Ishida K."/>
        </authorList>
    </citation>
    <scope>NUCLEOTIDE SEQUENCE [LARGE SCALE GENOMIC DNA]</scope>
    <source>
        <strain evidence="2 3">SRT547</strain>
    </source>
</reference>
<feature type="domain" description="RNA polymerase sigma factor 70 region 4 type 2" evidence="1">
    <location>
        <begin position="3"/>
        <end position="55"/>
    </location>
</feature>
<organism evidence="2 3">
    <name type="scientific">Uabimicrobium amorphum</name>
    <dbReference type="NCBI Taxonomy" id="2596890"/>
    <lineage>
        <taxon>Bacteria</taxon>
        <taxon>Pseudomonadati</taxon>
        <taxon>Planctomycetota</taxon>
        <taxon>Candidatus Uabimicrobiia</taxon>
        <taxon>Candidatus Uabimicrobiales</taxon>
        <taxon>Candidatus Uabimicrobiaceae</taxon>
        <taxon>Candidatus Uabimicrobium</taxon>
    </lineage>
</organism>
<evidence type="ECO:0000313" key="3">
    <source>
        <dbReference type="Proteomes" id="UP000326354"/>
    </source>
</evidence>
<evidence type="ECO:0000259" key="1">
    <source>
        <dbReference type="Pfam" id="PF08281"/>
    </source>
</evidence>
<dbReference type="GO" id="GO:0016987">
    <property type="term" value="F:sigma factor activity"/>
    <property type="evidence" value="ECO:0007669"/>
    <property type="project" value="InterPro"/>
</dbReference>
<dbReference type="RefSeq" id="WP_151969271.1">
    <property type="nucleotide sequence ID" value="NZ_AP019860.1"/>
</dbReference>
<proteinExistence type="predicted"/>
<dbReference type="AlphaFoldDB" id="A0A5S9F5D3"/>
<protein>
    <recommendedName>
        <fullName evidence="1">RNA polymerase sigma factor 70 region 4 type 2 domain-containing protein</fullName>
    </recommendedName>
</protein>
<dbReference type="Pfam" id="PF08281">
    <property type="entry name" value="Sigma70_r4_2"/>
    <property type="match status" value="1"/>
</dbReference>
<dbReference type="KEGG" id="uam:UABAM_03515"/>
<evidence type="ECO:0000313" key="2">
    <source>
        <dbReference type="EMBL" id="BBM85152.1"/>
    </source>
</evidence>
<dbReference type="InterPro" id="IPR013324">
    <property type="entry name" value="RNA_pol_sigma_r3/r4-like"/>
</dbReference>